<dbReference type="GO" id="GO:0008610">
    <property type="term" value="P:lipid biosynthetic process"/>
    <property type="evidence" value="ECO:0007669"/>
    <property type="project" value="InterPro"/>
</dbReference>
<dbReference type="InterPro" id="IPR050723">
    <property type="entry name" value="CFA/CMAS"/>
</dbReference>
<dbReference type="AlphaFoldDB" id="A0A6H1Q316"/>
<reference evidence="7 8" key="1">
    <citation type="journal article" date="2020" name="Nat. Microbiol.">
        <title>Lysogenic host-virus interactions in SAR11 marine bacteria.</title>
        <authorList>
            <person name="Morris R.M."/>
            <person name="Cain K.R."/>
            <person name="Hvorecny K.L."/>
            <person name="Kollman J.M."/>
        </authorList>
    </citation>
    <scope>NUCLEOTIDE SEQUENCE [LARGE SCALE GENOMIC DNA]</scope>
    <source>
        <strain evidence="7 8">NP1</strain>
    </source>
</reference>
<dbReference type="GO" id="GO:0032259">
    <property type="term" value="P:methylation"/>
    <property type="evidence" value="ECO:0007669"/>
    <property type="project" value="UniProtKB-KW"/>
</dbReference>
<dbReference type="KEGG" id="peg:E5R92_05440"/>
<feature type="active site" evidence="6">
    <location>
        <position position="364"/>
    </location>
</feature>
<keyword evidence="8" id="KW-1185">Reference proteome</keyword>
<organism evidence="7 8">
    <name type="scientific">Candidatus Pelagibacter giovannonii</name>
    <dbReference type="NCBI Taxonomy" id="2563896"/>
    <lineage>
        <taxon>Bacteria</taxon>
        <taxon>Pseudomonadati</taxon>
        <taxon>Pseudomonadota</taxon>
        <taxon>Alphaproteobacteria</taxon>
        <taxon>Candidatus Pelagibacterales</taxon>
        <taxon>Candidatus Pelagibacteraceae</taxon>
        <taxon>Candidatus Pelagibacter</taxon>
    </lineage>
</organism>
<dbReference type="PANTHER" id="PTHR43667">
    <property type="entry name" value="CYCLOPROPANE-FATTY-ACYL-PHOSPHOLIPID SYNTHASE"/>
    <property type="match status" value="1"/>
</dbReference>
<name>A0A6H1Q316_9PROT</name>
<dbReference type="PIRSF" id="PIRSF003085">
    <property type="entry name" value="CMAS"/>
    <property type="match status" value="1"/>
</dbReference>
<dbReference type="Pfam" id="PF02353">
    <property type="entry name" value="CMAS"/>
    <property type="match status" value="1"/>
</dbReference>
<keyword evidence="3 7" id="KW-0808">Transferase</keyword>
<dbReference type="RefSeq" id="WP_168607083.1">
    <property type="nucleotide sequence ID" value="NZ_CP038852.1"/>
</dbReference>
<dbReference type="SUPFAM" id="SSF53335">
    <property type="entry name" value="S-adenosyl-L-methionine-dependent methyltransferases"/>
    <property type="match status" value="1"/>
</dbReference>
<evidence type="ECO:0000256" key="3">
    <source>
        <dbReference type="ARBA" id="ARBA00022679"/>
    </source>
</evidence>
<dbReference type="CDD" id="cd02440">
    <property type="entry name" value="AdoMet_MTases"/>
    <property type="match status" value="1"/>
</dbReference>
<evidence type="ECO:0000256" key="6">
    <source>
        <dbReference type="PIRSR" id="PIRSR003085-1"/>
    </source>
</evidence>
<evidence type="ECO:0000313" key="7">
    <source>
        <dbReference type="EMBL" id="QIZ21224.1"/>
    </source>
</evidence>
<accession>A0A6H1Q316</accession>
<sequence>MQLARFLNNIFKNDGFILVDANSKNYIIGSPKKKTPITLKILNKKLHYKLLYRPDLYFGEAYSDGDIVIENGTLTQFLDLALMNIGRGEINFFSQLINKLSGSYRYLTNFNFIKKSKMNVSHHYDLSDDLYDLFLDKKRQYSCGYFKNKNDDLENAQNNKIQHIIKKLNIQSNQKVLDIGCGWGSLAIDIAKSAKCEVTGITLSQNQLDYCLKKAKELNLENQVTFKLMDYRELDEKFDRIVSVGMFEHVGRKFYKRFFKQVEKLLNNNGISLIHTIGSVNPPRDPHPWITKYIFPGGYTPSLSEVTTPIEKAGLVVSDIEVLKLHYSHTLRHWKENCIKNKEKIIKMYDERFFRMWEFYLAGCEIAFKWGDQVVYQFQLTKSYTSTPITRDYIYH</sequence>
<dbReference type="InterPro" id="IPR003333">
    <property type="entry name" value="CMAS"/>
</dbReference>
<dbReference type="Gene3D" id="3.40.50.150">
    <property type="entry name" value="Vaccinia Virus protein VP39"/>
    <property type="match status" value="1"/>
</dbReference>
<keyword evidence="4" id="KW-0949">S-adenosyl-L-methionine</keyword>
<dbReference type="Proteomes" id="UP000501094">
    <property type="component" value="Chromosome"/>
</dbReference>
<evidence type="ECO:0000256" key="5">
    <source>
        <dbReference type="ARBA" id="ARBA00023098"/>
    </source>
</evidence>
<keyword evidence="2 7" id="KW-0489">Methyltransferase</keyword>
<keyword evidence="5" id="KW-0443">Lipid metabolism</keyword>
<evidence type="ECO:0000256" key="4">
    <source>
        <dbReference type="ARBA" id="ARBA00022691"/>
    </source>
</evidence>
<dbReference type="InterPro" id="IPR029063">
    <property type="entry name" value="SAM-dependent_MTases_sf"/>
</dbReference>
<dbReference type="GO" id="GO:0008168">
    <property type="term" value="F:methyltransferase activity"/>
    <property type="evidence" value="ECO:0007669"/>
    <property type="project" value="UniProtKB-KW"/>
</dbReference>
<comment type="similarity">
    <text evidence="1">Belongs to the CFA/CMAS family.</text>
</comment>
<evidence type="ECO:0000313" key="8">
    <source>
        <dbReference type="Proteomes" id="UP000501094"/>
    </source>
</evidence>
<evidence type="ECO:0000256" key="2">
    <source>
        <dbReference type="ARBA" id="ARBA00022603"/>
    </source>
</evidence>
<dbReference type="EMBL" id="CP038852">
    <property type="protein sequence ID" value="QIZ21224.1"/>
    <property type="molecule type" value="Genomic_DNA"/>
</dbReference>
<protein>
    <submittedName>
        <fullName evidence="7">Class I SAM-dependent methyltransferase</fullName>
    </submittedName>
</protein>
<proteinExistence type="inferred from homology"/>
<evidence type="ECO:0000256" key="1">
    <source>
        <dbReference type="ARBA" id="ARBA00010815"/>
    </source>
</evidence>
<gene>
    <name evidence="7" type="ORF">E5R92_05440</name>
</gene>
<dbReference type="PANTHER" id="PTHR43667:SF1">
    <property type="entry name" value="CYCLOPROPANE-FATTY-ACYL-PHOSPHOLIPID SYNTHASE"/>
    <property type="match status" value="1"/>
</dbReference>